<comment type="caution">
    <text evidence="1">The sequence shown here is derived from an EMBL/GenBank/DDBJ whole genome shotgun (WGS) entry which is preliminary data.</text>
</comment>
<evidence type="ECO:0000313" key="2">
    <source>
        <dbReference type="Proteomes" id="UP001060215"/>
    </source>
</evidence>
<protein>
    <submittedName>
        <fullName evidence="1">Uncharacterized protein</fullName>
    </submittedName>
</protein>
<organism evidence="1 2">
    <name type="scientific">Camellia lanceoleosa</name>
    <dbReference type="NCBI Taxonomy" id="1840588"/>
    <lineage>
        <taxon>Eukaryota</taxon>
        <taxon>Viridiplantae</taxon>
        <taxon>Streptophyta</taxon>
        <taxon>Embryophyta</taxon>
        <taxon>Tracheophyta</taxon>
        <taxon>Spermatophyta</taxon>
        <taxon>Magnoliopsida</taxon>
        <taxon>eudicotyledons</taxon>
        <taxon>Gunneridae</taxon>
        <taxon>Pentapetalae</taxon>
        <taxon>asterids</taxon>
        <taxon>Ericales</taxon>
        <taxon>Theaceae</taxon>
        <taxon>Camellia</taxon>
    </lineage>
</organism>
<dbReference type="EMBL" id="CM045766">
    <property type="protein sequence ID" value="KAI8004540.1"/>
    <property type="molecule type" value="Genomic_DNA"/>
</dbReference>
<sequence length="94" mass="10458">MLETTSAVGAPSVNAFRPPTAMIPGATPSSSSNASQAFHFFSRNPRIEEIRDFMHLYRNDFASSSPELPVNLSLFFVLQILNRSSNSKSFKFRS</sequence>
<evidence type="ECO:0000313" key="1">
    <source>
        <dbReference type="EMBL" id="KAI8004540.1"/>
    </source>
</evidence>
<proteinExistence type="predicted"/>
<accession>A0ACC0GTN6</accession>
<gene>
    <name evidence="1" type="ORF">LOK49_LG08G01801</name>
</gene>
<dbReference type="Proteomes" id="UP001060215">
    <property type="component" value="Chromosome 9"/>
</dbReference>
<name>A0ACC0GTN6_9ERIC</name>
<reference evidence="1 2" key="1">
    <citation type="journal article" date="2022" name="Plant J.">
        <title>Chromosome-level genome of Camellia lanceoleosa provides a valuable resource for understanding genome evolution and self-incompatibility.</title>
        <authorList>
            <person name="Gong W."/>
            <person name="Xiao S."/>
            <person name="Wang L."/>
            <person name="Liao Z."/>
            <person name="Chang Y."/>
            <person name="Mo W."/>
            <person name="Hu G."/>
            <person name="Li W."/>
            <person name="Zhao G."/>
            <person name="Zhu H."/>
            <person name="Hu X."/>
            <person name="Ji K."/>
            <person name="Xiang X."/>
            <person name="Song Q."/>
            <person name="Yuan D."/>
            <person name="Jin S."/>
            <person name="Zhang L."/>
        </authorList>
    </citation>
    <scope>NUCLEOTIDE SEQUENCE [LARGE SCALE GENOMIC DNA]</scope>
    <source>
        <strain evidence="1">SQ_2022a</strain>
    </source>
</reference>
<keyword evidence="2" id="KW-1185">Reference proteome</keyword>